<dbReference type="AlphaFoldDB" id="A0A369BQG2"/>
<protein>
    <submittedName>
        <fullName evidence="2">Saccharopine dehydrogenase-like NADP-dependent oxidoreductase</fullName>
    </submittedName>
</protein>
<feature type="domain" description="Saccharopine dehydrogenase NADP binding" evidence="1">
    <location>
        <begin position="5"/>
        <end position="121"/>
    </location>
</feature>
<dbReference type="Pfam" id="PF03435">
    <property type="entry name" value="Sacchrp_dh_NADP"/>
    <property type="match status" value="1"/>
</dbReference>
<evidence type="ECO:0000313" key="2">
    <source>
        <dbReference type="EMBL" id="RCX22697.1"/>
    </source>
</evidence>
<dbReference type="InterPro" id="IPR036291">
    <property type="entry name" value="NAD(P)-bd_dom_sf"/>
</dbReference>
<organism evidence="2 3">
    <name type="scientific">Fontibacillus phaseoli</name>
    <dbReference type="NCBI Taxonomy" id="1416533"/>
    <lineage>
        <taxon>Bacteria</taxon>
        <taxon>Bacillati</taxon>
        <taxon>Bacillota</taxon>
        <taxon>Bacilli</taxon>
        <taxon>Bacillales</taxon>
        <taxon>Paenibacillaceae</taxon>
        <taxon>Fontibacillus</taxon>
    </lineage>
</organism>
<proteinExistence type="predicted"/>
<dbReference type="RefSeq" id="WP_114494657.1">
    <property type="nucleotide sequence ID" value="NZ_QPJW01000001.1"/>
</dbReference>
<dbReference type="PANTHER" id="PTHR43796">
    <property type="entry name" value="CARBOXYNORSPERMIDINE SYNTHASE"/>
    <property type="match status" value="1"/>
</dbReference>
<dbReference type="EMBL" id="QPJW01000001">
    <property type="protein sequence ID" value="RCX22697.1"/>
    <property type="molecule type" value="Genomic_DNA"/>
</dbReference>
<evidence type="ECO:0000259" key="1">
    <source>
        <dbReference type="Pfam" id="PF03435"/>
    </source>
</evidence>
<evidence type="ECO:0000313" key="3">
    <source>
        <dbReference type="Proteomes" id="UP000253090"/>
    </source>
</evidence>
<gene>
    <name evidence="2" type="ORF">DFP94_101278</name>
</gene>
<dbReference type="Gene3D" id="3.30.360.10">
    <property type="entry name" value="Dihydrodipicolinate Reductase, domain 2"/>
    <property type="match status" value="1"/>
</dbReference>
<accession>A0A369BQG2</accession>
<sequence length="359" mass="39459">MRDSILVIGGYGHVGKQISRELARLYPGKVLAAGRSLDKAEAFSRESNGSVLPMEIDIRVEPDHDMLARIKLVVMCLDQQDTAFVHSCLSQGIHYVDVSADYRFLSQVELLCSTAQSNRATAVLSVGLVPGLSNLMALRTKRLLDVAEEINISVMLGLGDSHGKAAIEWTIDQMNCDFGVLERGEPVKAFSFREGRKTDFGNGLGKRTAYRFNFADQHILPRTLQVPTVSTRLCFDSALATRMVSALKAMGALRILNLKQVRDFAVNRFASFKAGEPIFAVKVDAIGKKQKESTLAECFLYGLREAEATAKTAAVIAKALYASDHPHGVFHIEELFEFAAFEEALTGTAEMSERLVKLP</sequence>
<keyword evidence="3" id="KW-1185">Reference proteome</keyword>
<name>A0A369BQG2_9BACL</name>
<dbReference type="Proteomes" id="UP000253090">
    <property type="component" value="Unassembled WGS sequence"/>
</dbReference>
<reference evidence="2 3" key="1">
    <citation type="submission" date="2018-07" db="EMBL/GenBank/DDBJ databases">
        <title>Genomic Encyclopedia of Type Strains, Phase III (KMG-III): the genomes of soil and plant-associated and newly described type strains.</title>
        <authorList>
            <person name="Whitman W."/>
        </authorList>
    </citation>
    <scope>NUCLEOTIDE SEQUENCE [LARGE SCALE GENOMIC DNA]</scope>
    <source>
        <strain evidence="2 3">CECT 8333</strain>
    </source>
</reference>
<dbReference type="OrthoDB" id="1910498at2"/>
<dbReference type="Gene3D" id="3.40.50.720">
    <property type="entry name" value="NAD(P)-binding Rossmann-like Domain"/>
    <property type="match status" value="1"/>
</dbReference>
<comment type="caution">
    <text evidence="2">The sequence shown here is derived from an EMBL/GenBank/DDBJ whole genome shotgun (WGS) entry which is preliminary data.</text>
</comment>
<dbReference type="SUPFAM" id="SSF51735">
    <property type="entry name" value="NAD(P)-binding Rossmann-fold domains"/>
    <property type="match status" value="1"/>
</dbReference>
<dbReference type="InterPro" id="IPR005097">
    <property type="entry name" value="Sacchrp_dh_NADP-bd"/>
</dbReference>
<dbReference type="PANTHER" id="PTHR43796:SF2">
    <property type="entry name" value="CARBOXYNORSPERMIDINE SYNTHASE"/>
    <property type="match status" value="1"/>
</dbReference>